<protein>
    <recommendedName>
        <fullName evidence="3">Cell division protein FtsA</fullName>
    </recommendedName>
</protein>
<evidence type="ECO:0008006" key="3">
    <source>
        <dbReference type="Google" id="ProtNLM"/>
    </source>
</evidence>
<gene>
    <name evidence="1" type="ORF">MTABA_v1c04440</name>
</gene>
<dbReference type="OrthoDB" id="391763at2"/>
<dbReference type="Proteomes" id="UP000232223">
    <property type="component" value="Chromosome"/>
</dbReference>
<keyword evidence="2" id="KW-1185">Reference proteome</keyword>
<dbReference type="KEGG" id="mtab:MTABA_v1c04440"/>
<reference evidence="1 2" key="1">
    <citation type="submission" date="2017-11" db="EMBL/GenBank/DDBJ databases">
        <title>Genome sequence of Mesoplasma tabanidae BARC 857 (ATCC 49584).</title>
        <authorList>
            <person name="Lo W.-S."/>
            <person name="Kuo C.-H."/>
        </authorList>
    </citation>
    <scope>NUCLEOTIDE SEQUENCE [LARGE SCALE GENOMIC DNA]</scope>
    <source>
        <strain evidence="1 2">BARC 857</strain>
    </source>
</reference>
<accession>A0A2K8P7C2</accession>
<sequence>MLKNNKTFTTVEIRKNVVKINAYRVLNNNIISIFEHQIEAKNNTTFLNDNGVVKNSVSNQLRKEISLIIKSIIKDQADFKDNKIFMVVPSSTYSFTTRSHSINYETPILMTEEFVNDLFKKTVKKEQQSNNASHLDVELMQIKIDDNKQEKKNLTIEGKKIELIVSVKSIYKKVYESHKNAIEKVFEGKNSYMTNLEALYNSIQRPGKDENDIIVVHWKEDYIEAGLFKNGSFIEYASTNIGMNNVIKKISDEFGLSNEMSKHYLYNNINFDSINILKTVFLKFKNTITAKSLTGEQIQLIVKAAVKSAYKEIKESFISTEKIDFSVTPIFNFGLIQEIPNGISLISNTKMSSDYINKIKIIGALKNNEHYESYGLISKITNKFITANIKAKKQKITNTVVNMQFAFSDEFSSQNKASSHLYLKNDGILIDKVEA</sequence>
<evidence type="ECO:0000313" key="2">
    <source>
        <dbReference type="Proteomes" id="UP000232223"/>
    </source>
</evidence>
<evidence type="ECO:0000313" key="1">
    <source>
        <dbReference type="EMBL" id="ATZ21643.1"/>
    </source>
</evidence>
<organism evidence="1 2">
    <name type="scientific">Mesoplasma tabanidae</name>
    <dbReference type="NCBI Taxonomy" id="219745"/>
    <lineage>
        <taxon>Bacteria</taxon>
        <taxon>Bacillati</taxon>
        <taxon>Mycoplasmatota</taxon>
        <taxon>Mollicutes</taxon>
        <taxon>Entomoplasmatales</taxon>
        <taxon>Entomoplasmataceae</taxon>
        <taxon>Mesoplasma</taxon>
    </lineage>
</organism>
<dbReference type="RefSeq" id="WP_100679577.1">
    <property type="nucleotide sequence ID" value="NZ_CP024969.1"/>
</dbReference>
<proteinExistence type="predicted"/>
<dbReference type="AlphaFoldDB" id="A0A2K8P7C2"/>
<dbReference type="EMBL" id="CP024969">
    <property type="protein sequence ID" value="ATZ21643.1"/>
    <property type="molecule type" value="Genomic_DNA"/>
</dbReference>
<name>A0A2K8P7C2_9MOLU</name>